<comment type="catalytic activity">
    <reaction evidence="7">
        <text>N(6)-methyl-AMP + H2O + H(+) = IMP + methylamine</text>
        <dbReference type="Rhea" id="RHEA:16001"/>
        <dbReference type="ChEBI" id="CHEBI:15377"/>
        <dbReference type="ChEBI" id="CHEBI:15378"/>
        <dbReference type="ChEBI" id="CHEBI:58053"/>
        <dbReference type="ChEBI" id="CHEBI:59338"/>
        <dbReference type="ChEBI" id="CHEBI:144842"/>
    </reaction>
    <physiologicalReaction direction="left-to-right" evidence="7">
        <dbReference type="Rhea" id="RHEA:16002"/>
    </physiologicalReaction>
</comment>
<dbReference type="PANTHER" id="PTHR11409">
    <property type="entry name" value="ADENOSINE DEAMINASE"/>
    <property type="match status" value="1"/>
</dbReference>
<organism evidence="9 10">
    <name type="scientific">Plakobranchus ocellatus</name>
    <dbReference type="NCBI Taxonomy" id="259542"/>
    <lineage>
        <taxon>Eukaryota</taxon>
        <taxon>Metazoa</taxon>
        <taxon>Spiralia</taxon>
        <taxon>Lophotrochozoa</taxon>
        <taxon>Mollusca</taxon>
        <taxon>Gastropoda</taxon>
        <taxon>Heterobranchia</taxon>
        <taxon>Euthyneura</taxon>
        <taxon>Panpulmonata</taxon>
        <taxon>Sacoglossa</taxon>
        <taxon>Placobranchoidea</taxon>
        <taxon>Plakobranchidae</taxon>
        <taxon>Plakobranchus</taxon>
    </lineage>
</organism>
<keyword evidence="3" id="KW-0479">Metal-binding</keyword>
<dbReference type="SUPFAM" id="SSF51556">
    <property type="entry name" value="Metallo-dependent hydrolases"/>
    <property type="match status" value="1"/>
</dbReference>
<comment type="caution">
    <text evidence="9">The sequence shown here is derived from an EMBL/GenBank/DDBJ whole genome shotgun (WGS) entry which is preliminary data.</text>
</comment>
<keyword evidence="4" id="KW-0378">Hydrolase</keyword>
<evidence type="ECO:0000256" key="5">
    <source>
        <dbReference type="ARBA" id="ARBA00022833"/>
    </source>
</evidence>
<accession>A0AAV4D1A7</accession>
<dbReference type="Gene3D" id="3.20.20.140">
    <property type="entry name" value="Metal-dependent hydrolases"/>
    <property type="match status" value="1"/>
</dbReference>
<evidence type="ECO:0000256" key="2">
    <source>
        <dbReference type="ARBA" id="ARBA00006676"/>
    </source>
</evidence>
<dbReference type="PANTHER" id="PTHR11409:SF42">
    <property type="entry name" value="ADENOSINE DEAMINASE-LIKE PROTEIN"/>
    <property type="match status" value="1"/>
</dbReference>
<dbReference type="InterPro" id="IPR001365">
    <property type="entry name" value="A_deaminase_dom"/>
</dbReference>
<gene>
    <name evidence="9" type="ORF">PoB_006449400</name>
</gene>
<evidence type="ECO:0000256" key="7">
    <source>
        <dbReference type="ARBA" id="ARBA00048787"/>
    </source>
</evidence>
<sequence>MADGSINIDDFCHRLPKVELHAHLNTSYSMKFLRELARHNGIAEEDFVQDLCLKEAKPLDEGFALFVRLHQIFKTEEAIYRLTCSVIKEFAEDNVKYLELRSTPKMIPETGMTRDLYMQTMVRAVKDCEKEGLDITVRLLVSIDRRHGVEVARIAVDLADKLMQSTQGLVLGVDFSGDPKVGDATDFIPVFLDAAKRGLKLSLHLAEIPLYEETKNVLQACCRSCTMRIGHGTFLHRYDLGKGHEEMEDIVLQWKIPIEACVTSNILSKTVDCPGTHHFHYWHSKQHPVILCTDGKGAFGCSLTDEYSKVAKEFGFGKRDLLAYALSTVDSIFEGDQVKQRLRETMRVFGQKESINGL</sequence>
<reference evidence="9 10" key="1">
    <citation type="journal article" date="2021" name="Elife">
        <title>Chloroplast acquisition without the gene transfer in kleptoplastic sea slugs, Plakobranchus ocellatus.</title>
        <authorList>
            <person name="Maeda T."/>
            <person name="Takahashi S."/>
            <person name="Yoshida T."/>
            <person name="Shimamura S."/>
            <person name="Takaki Y."/>
            <person name="Nagai Y."/>
            <person name="Toyoda A."/>
            <person name="Suzuki Y."/>
            <person name="Arimoto A."/>
            <person name="Ishii H."/>
            <person name="Satoh N."/>
            <person name="Nishiyama T."/>
            <person name="Hasebe M."/>
            <person name="Maruyama T."/>
            <person name="Minagawa J."/>
            <person name="Obokata J."/>
            <person name="Shigenobu S."/>
        </authorList>
    </citation>
    <scope>NUCLEOTIDE SEQUENCE [LARGE SCALE GENOMIC DNA]</scope>
</reference>
<name>A0AAV4D1A7_9GAST</name>
<keyword evidence="5" id="KW-0862">Zinc</keyword>
<dbReference type="GO" id="GO:0046103">
    <property type="term" value="P:inosine biosynthetic process"/>
    <property type="evidence" value="ECO:0007669"/>
    <property type="project" value="TreeGrafter"/>
</dbReference>
<dbReference type="Proteomes" id="UP000735302">
    <property type="component" value="Unassembled WGS sequence"/>
</dbReference>
<evidence type="ECO:0000256" key="1">
    <source>
        <dbReference type="ARBA" id="ARBA00001947"/>
    </source>
</evidence>
<dbReference type="AlphaFoldDB" id="A0AAV4D1A7"/>
<dbReference type="InterPro" id="IPR032466">
    <property type="entry name" value="Metal_Hydrolase"/>
</dbReference>
<protein>
    <submittedName>
        <fullName evidence="9">Adenosine deaminase-like protein</fullName>
    </submittedName>
</protein>
<evidence type="ECO:0000313" key="9">
    <source>
        <dbReference type="EMBL" id="GFO37989.1"/>
    </source>
</evidence>
<evidence type="ECO:0000259" key="8">
    <source>
        <dbReference type="Pfam" id="PF00962"/>
    </source>
</evidence>
<dbReference type="InterPro" id="IPR006330">
    <property type="entry name" value="Ado/ade_deaminase"/>
</dbReference>
<evidence type="ECO:0000256" key="3">
    <source>
        <dbReference type="ARBA" id="ARBA00022723"/>
    </source>
</evidence>
<dbReference type="GO" id="GO:0004000">
    <property type="term" value="F:adenosine deaminase activity"/>
    <property type="evidence" value="ECO:0007669"/>
    <property type="project" value="TreeGrafter"/>
</dbReference>
<keyword evidence="10" id="KW-1185">Reference proteome</keyword>
<evidence type="ECO:0000313" key="10">
    <source>
        <dbReference type="Proteomes" id="UP000735302"/>
    </source>
</evidence>
<keyword evidence="6" id="KW-0546">Nucleotide metabolism</keyword>
<dbReference type="EMBL" id="BLXT01007308">
    <property type="protein sequence ID" value="GFO37989.1"/>
    <property type="molecule type" value="Genomic_DNA"/>
</dbReference>
<comment type="cofactor">
    <cofactor evidence="1">
        <name>Zn(2+)</name>
        <dbReference type="ChEBI" id="CHEBI:29105"/>
    </cofactor>
</comment>
<dbReference type="GO" id="GO:0006154">
    <property type="term" value="P:adenosine catabolic process"/>
    <property type="evidence" value="ECO:0007669"/>
    <property type="project" value="TreeGrafter"/>
</dbReference>
<dbReference type="GO" id="GO:0046872">
    <property type="term" value="F:metal ion binding"/>
    <property type="evidence" value="ECO:0007669"/>
    <property type="project" value="UniProtKB-KW"/>
</dbReference>
<evidence type="ECO:0000256" key="6">
    <source>
        <dbReference type="ARBA" id="ARBA00023080"/>
    </source>
</evidence>
<dbReference type="Pfam" id="PF00962">
    <property type="entry name" value="A_deaminase"/>
    <property type="match status" value="1"/>
</dbReference>
<dbReference type="GO" id="GO:0009117">
    <property type="term" value="P:nucleotide metabolic process"/>
    <property type="evidence" value="ECO:0007669"/>
    <property type="project" value="UniProtKB-KW"/>
</dbReference>
<proteinExistence type="inferred from homology"/>
<evidence type="ECO:0000256" key="4">
    <source>
        <dbReference type="ARBA" id="ARBA00022801"/>
    </source>
</evidence>
<comment type="similarity">
    <text evidence="2">Belongs to the metallo-dependent hydrolases superfamily. Adenosine and AMP deaminases family.</text>
</comment>
<dbReference type="CDD" id="cd00443">
    <property type="entry name" value="ADA_AMPD"/>
    <property type="match status" value="1"/>
</dbReference>
<feature type="domain" description="Adenosine deaminase" evidence="8">
    <location>
        <begin position="16"/>
        <end position="345"/>
    </location>
</feature>